<dbReference type="InterPro" id="IPR001460">
    <property type="entry name" value="PCN-bd_Tpept"/>
</dbReference>
<dbReference type="GO" id="GO:0071972">
    <property type="term" value="F:peptidoglycan L,D-transpeptidase activity"/>
    <property type="evidence" value="ECO:0007669"/>
    <property type="project" value="TreeGrafter"/>
</dbReference>
<dbReference type="SUPFAM" id="SSF56601">
    <property type="entry name" value="beta-lactamase/transpeptidase-like"/>
    <property type="match status" value="1"/>
</dbReference>
<feature type="domain" description="NTF2-like N-terminal transpeptidase" evidence="2">
    <location>
        <begin position="58"/>
        <end position="170"/>
    </location>
</feature>
<dbReference type="GO" id="GO:0046677">
    <property type="term" value="P:response to antibiotic"/>
    <property type="evidence" value="ECO:0007669"/>
    <property type="project" value="InterPro"/>
</dbReference>
<protein>
    <recommendedName>
        <fullName evidence="5">Penicillin-binding protein</fullName>
    </recommendedName>
</protein>
<evidence type="ECO:0000259" key="1">
    <source>
        <dbReference type="Pfam" id="PF00905"/>
    </source>
</evidence>
<name>A0A7W7SJQ3_9ACTN</name>
<keyword evidence="4" id="KW-1185">Reference proteome</keyword>
<sequence length="545" mass="54753">MQNGAKIGIAAVTAAMFAGGGYAAYALVSDVAGGSAPKGPKAEKVLAVVAEAPSAEVAAQGASAFLAAWAKGDYEEAGRHTDKPEAAIVALTKFRDTLKPTLVGLTPGGPAASGTSAGTAVPLSFHAKVELTGAASAWQYDGTVAMVKLNDGRAVVHWEPSVVHPKLDGTKVLAVQPISAAPSQVVDRKGRPLTEFPSVQAVLGQIRFESEGTPGSGGTGVVVTQPGGSGAAERLFVITEPKGGTQQKLTLDADLQRAAEAAVKEQSGAASIVAIEPSTGQVLALANNPTQGQNRAFGGATAPGSTMKVLTAAALLEAGMTPDTPLACPKTTNVAGRAVPNDFPDERLGNTLKDDFAQSCNTAFLDAGQARLKAGTLPTLAKEVFGLGLVWQTGLSAFDTKVPLESDPAQTAMAYIGQGRIQTNALAMASVAATVQSGTFRQPILVPGLAQPKAARSLNGTVLGQLQSMMRRTVQSGTAQGAMGGIPGAGAKTGTAEVNGQTAANSWVTAYAGDLAVAAEVQNGGHGAAAAAPAAARLLKLGNKG</sequence>
<feature type="domain" description="Penicillin-binding protein transpeptidase" evidence="1">
    <location>
        <begin position="271"/>
        <end position="539"/>
    </location>
</feature>
<dbReference type="Gene3D" id="3.40.710.10">
    <property type="entry name" value="DD-peptidase/beta-lactamase superfamily"/>
    <property type="match status" value="1"/>
</dbReference>
<gene>
    <name evidence="3" type="ORF">F4556_007289</name>
</gene>
<dbReference type="PANTHER" id="PTHR30627:SF24">
    <property type="entry name" value="PENICILLIN-BINDING PROTEIN 4B"/>
    <property type="match status" value="1"/>
</dbReference>
<dbReference type="PANTHER" id="PTHR30627">
    <property type="entry name" value="PEPTIDOGLYCAN D,D-TRANSPEPTIDASE"/>
    <property type="match status" value="1"/>
</dbReference>
<dbReference type="GO" id="GO:0071555">
    <property type="term" value="P:cell wall organization"/>
    <property type="evidence" value="ECO:0007669"/>
    <property type="project" value="TreeGrafter"/>
</dbReference>
<comment type="caution">
    <text evidence="3">The sequence shown here is derived from an EMBL/GenBank/DDBJ whole genome shotgun (WGS) entry which is preliminary data.</text>
</comment>
<dbReference type="AlphaFoldDB" id="A0A7W7SJQ3"/>
<evidence type="ECO:0008006" key="5">
    <source>
        <dbReference type="Google" id="ProtNLM"/>
    </source>
</evidence>
<dbReference type="EMBL" id="JACHJR010000001">
    <property type="protein sequence ID" value="MBB4951754.1"/>
    <property type="molecule type" value="Genomic_DNA"/>
</dbReference>
<evidence type="ECO:0000313" key="4">
    <source>
        <dbReference type="Proteomes" id="UP000573327"/>
    </source>
</evidence>
<reference evidence="3 4" key="1">
    <citation type="submission" date="2020-08" db="EMBL/GenBank/DDBJ databases">
        <title>Sequencing the genomes of 1000 actinobacteria strains.</title>
        <authorList>
            <person name="Klenk H.-P."/>
        </authorList>
    </citation>
    <scope>NUCLEOTIDE SEQUENCE [LARGE SCALE GENOMIC DNA]</scope>
    <source>
        <strain evidence="3 4">DSM 44786</strain>
    </source>
</reference>
<proteinExistence type="predicted"/>
<dbReference type="RefSeq" id="WP_184923935.1">
    <property type="nucleotide sequence ID" value="NZ_JACHJR010000001.1"/>
</dbReference>
<dbReference type="GO" id="GO:0005886">
    <property type="term" value="C:plasma membrane"/>
    <property type="evidence" value="ECO:0007669"/>
    <property type="project" value="TreeGrafter"/>
</dbReference>
<dbReference type="Proteomes" id="UP000573327">
    <property type="component" value="Unassembled WGS sequence"/>
</dbReference>
<accession>A0A7W7SJQ3</accession>
<dbReference type="InterPro" id="IPR050515">
    <property type="entry name" value="Beta-lactam/transpept"/>
</dbReference>
<dbReference type="Pfam" id="PF05223">
    <property type="entry name" value="MecA_N"/>
    <property type="match status" value="1"/>
</dbReference>
<dbReference type="Pfam" id="PF00905">
    <property type="entry name" value="Transpeptidase"/>
    <property type="match status" value="1"/>
</dbReference>
<dbReference type="GO" id="GO:0008658">
    <property type="term" value="F:penicillin binding"/>
    <property type="evidence" value="ECO:0007669"/>
    <property type="project" value="InterPro"/>
</dbReference>
<evidence type="ECO:0000259" key="2">
    <source>
        <dbReference type="Pfam" id="PF05223"/>
    </source>
</evidence>
<dbReference type="InterPro" id="IPR007887">
    <property type="entry name" value="MecA_N"/>
</dbReference>
<evidence type="ECO:0000313" key="3">
    <source>
        <dbReference type="EMBL" id="MBB4951754.1"/>
    </source>
</evidence>
<organism evidence="3 4">
    <name type="scientific">Kitasatospora gansuensis</name>
    <dbReference type="NCBI Taxonomy" id="258050"/>
    <lineage>
        <taxon>Bacteria</taxon>
        <taxon>Bacillati</taxon>
        <taxon>Actinomycetota</taxon>
        <taxon>Actinomycetes</taxon>
        <taxon>Kitasatosporales</taxon>
        <taxon>Streptomycetaceae</taxon>
        <taxon>Kitasatospora</taxon>
    </lineage>
</organism>
<dbReference type="InterPro" id="IPR012338">
    <property type="entry name" value="Beta-lactam/transpept-like"/>
</dbReference>